<protein>
    <submittedName>
        <fullName evidence="5">CYRIA-B_Rac1-bd domain-containing protein</fullName>
    </submittedName>
</protein>
<dbReference type="Pfam" id="PF07159">
    <property type="entry name" value="CYRIA-B_Rac1-bd"/>
    <property type="match status" value="1"/>
</dbReference>
<dbReference type="WBParaSite" id="OFLC_0000224601-mRNA-1">
    <property type="protein sequence ID" value="OFLC_0000224601-mRNA-1"/>
    <property type="gene ID" value="OFLC_0000224601"/>
</dbReference>
<keyword evidence="4" id="KW-1185">Reference proteome</keyword>
<dbReference type="GO" id="GO:0030833">
    <property type="term" value="P:regulation of actin filament polymerization"/>
    <property type="evidence" value="ECO:0007669"/>
    <property type="project" value="InterPro"/>
</dbReference>
<reference evidence="3 4" key="2">
    <citation type="submission" date="2018-11" db="EMBL/GenBank/DDBJ databases">
        <authorList>
            <consortium name="Pathogen Informatics"/>
        </authorList>
    </citation>
    <scope>NUCLEOTIDE SEQUENCE [LARGE SCALE GENOMIC DNA]</scope>
</reference>
<accession>A0A183H437</accession>
<evidence type="ECO:0000313" key="3">
    <source>
        <dbReference type="EMBL" id="VDO32359.1"/>
    </source>
</evidence>
<sequence>MAVETVSFRDAVGNVDLLDDLILLDNQPCIEAQPIPLEYRVSFNTNFEDRNAYVTGVSKYIEEATRHAEFNNMLSEGFEHAAHLYTWRCCSRAVPMAKSNDQPNRVEINEKVVEVLNPEVEKLHRFMHFTNKAISRFCDEMKRLCHPEKRKDFVSEAYLLTLGKTLNMFAVLDELKNMKASIKNDFSTFRRSAQFLQVMSDTKTLHEMQNLSMFLATQNKIKDTLKSELQSIESYEEILADVINICVILFENHMYITPAERHMFVKVIAFALFLMDGDSANVSKLDQRKRISISKLDKIFQVYCYNL</sequence>
<evidence type="ECO:0000256" key="1">
    <source>
        <dbReference type="ARBA" id="ARBA00025790"/>
    </source>
</evidence>
<gene>
    <name evidence="3" type="ORF">OFLC_LOCUS2247</name>
</gene>
<reference evidence="5" key="1">
    <citation type="submission" date="2016-06" db="UniProtKB">
        <authorList>
            <consortium name="WormBaseParasite"/>
        </authorList>
    </citation>
    <scope>IDENTIFICATION</scope>
</reference>
<feature type="domain" description="CYRIA/CYRIB Rac1 binding" evidence="2">
    <location>
        <begin position="62"/>
        <end position="275"/>
    </location>
</feature>
<dbReference type="PANTHER" id="PTHR12195">
    <property type="entry name" value="CYTOPLASMIC FMR1-INTERACTING PROTEIN-RELATED"/>
    <property type="match status" value="1"/>
</dbReference>
<dbReference type="GO" id="GO:0005737">
    <property type="term" value="C:cytoplasm"/>
    <property type="evidence" value="ECO:0007669"/>
    <property type="project" value="UniProtKB-ARBA"/>
</dbReference>
<proteinExistence type="inferred from homology"/>
<dbReference type="AlphaFoldDB" id="A0A183H437"/>
<dbReference type="Proteomes" id="UP000267606">
    <property type="component" value="Unassembled WGS sequence"/>
</dbReference>
<dbReference type="InterPro" id="IPR008081">
    <property type="entry name" value="Cytoplasmic_FMR1-int"/>
</dbReference>
<dbReference type="PRINTS" id="PR01698">
    <property type="entry name" value="CYTOFMRPINTP"/>
</dbReference>
<dbReference type="EMBL" id="UZAJ01001250">
    <property type="protein sequence ID" value="VDO32359.1"/>
    <property type="molecule type" value="Genomic_DNA"/>
</dbReference>
<comment type="similarity">
    <text evidence="1">Belongs to the CYFIP family.</text>
</comment>
<organism evidence="5">
    <name type="scientific">Onchocerca flexuosa</name>
    <dbReference type="NCBI Taxonomy" id="387005"/>
    <lineage>
        <taxon>Eukaryota</taxon>
        <taxon>Metazoa</taxon>
        <taxon>Ecdysozoa</taxon>
        <taxon>Nematoda</taxon>
        <taxon>Chromadorea</taxon>
        <taxon>Rhabditida</taxon>
        <taxon>Spirurina</taxon>
        <taxon>Spiruromorpha</taxon>
        <taxon>Filarioidea</taxon>
        <taxon>Onchocercidae</taxon>
        <taxon>Onchocerca</taxon>
    </lineage>
</organism>
<dbReference type="PIRSF" id="PIRSF008153">
    <property type="entry name" value="FMR1_interacting"/>
    <property type="match status" value="1"/>
</dbReference>
<dbReference type="STRING" id="387005.A0A183H437"/>
<evidence type="ECO:0000259" key="2">
    <source>
        <dbReference type="Pfam" id="PF07159"/>
    </source>
</evidence>
<dbReference type="GO" id="GO:0031267">
    <property type="term" value="F:small GTPase binding"/>
    <property type="evidence" value="ECO:0007669"/>
    <property type="project" value="InterPro"/>
</dbReference>
<evidence type="ECO:0000313" key="5">
    <source>
        <dbReference type="WBParaSite" id="OFLC_0000224601-mRNA-1"/>
    </source>
</evidence>
<name>A0A183H437_9BILA</name>
<dbReference type="InterPro" id="IPR009828">
    <property type="entry name" value="CYRIA/CYRIB_Rac1-bd"/>
</dbReference>
<evidence type="ECO:0000313" key="4">
    <source>
        <dbReference type="Proteomes" id="UP000267606"/>
    </source>
</evidence>